<feature type="domain" description="PAS" evidence="5">
    <location>
        <begin position="475"/>
        <end position="541"/>
    </location>
</feature>
<dbReference type="InterPro" id="IPR011990">
    <property type="entry name" value="TPR-like_helical_dom_sf"/>
</dbReference>
<sequence length="727" mass="80183">MSRCPLFPTLALLWTALCAVPGAALAADAGDVRCDAMPARALPDPAACQSLSGLRLAADASADQRAEALVVLAKSRRKAEDHAAAEEALDCAESVLAGQGAASARHALVRERGNLSYVLDKMPEARAHLECALSLARAAEDREAIASDINAIGTTLRRLGDYQGALRAFMRSLDMQRAQGKVSASLYNNIADVYRERGDHDDALRYYREARRIYLDDGNRRQSAHVLESMAVVEMAKGRPREAAGSLQDALAIYRETGPHEYELRATGRLIQAALAQGDIAAAQRWKASGLAVAASYADPLPAVFQWQVARLDRVSGDPSAAVVRLRSALPNVGEYETEHVELLQELAQAQEALGDRVAALDTLRRAHALAQKSAKAKYDTELGWLRTMFETAERDRTIARLESDNQRRQAEVRQRTLLLWLTVAIAVATMLGGWLMLQRRRQRERLVEAARLARKEEALVRYRRETSALAEDRQLLQALLDSREDAVCLLDAEGVVLAANRAACIALCVESRGLVGAPLSERLPSGEGDPLRAALERMEDATDQQLDLVLDDARRLRARLSQWPQGDGLIVCELSVPANAETIDAPPTPAAPEREASTEPDEAVDTAASEGASMHDSRVREEFRRSLVELMLSSLEAWERATGTGRLELAEKSRIWRVAVDDGRVRARAMERYLGLARLPQNPRWRDVVRTGYYVLEHCAMEPEVRERLQRQVDAVLAYTRRNALV</sequence>
<evidence type="ECO:0000259" key="5">
    <source>
        <dbReference type="SMART" id="SM00091"/>
    </source>
</evidence>
<keyword evidence="3" id="KW-1133">Transmembrane helix</keyword>
<dbReference type="Gene3D" id="3.30.450.20">
    <property type="entry name" value="PAS domain"/>
    <property type="match status" value="1"/>
</dbReference>
<dbReference type="PANTHER" id="PTHR10098">
    <property type="entry name" value="RAPSYN-RELATED"/>
    <property type="match status" value="1"/>
</dbReference>
<feature type="chain" id="PRO_5047343964" evidence="4">
    <location>
        <begin position="27"/>
        <end position="727"/>
    </location>
</feature>
<feature type="transmembrane region" description="Helical" evidence="3">
    <location>
        <begin position="418"/>
        <end position="438"/>
    </location>
</feature>
<reference evidence="7" key="1">
    <citation type="journal article" date="2019" name="Int. J. Syst. Evol. Microbiol.">
        <title>The Global Catalogue of Microorganisms (GCM) 10K type strain sequencing project: providing services to taxonomists for standard genome sequencing and annotation.</title>
        <authorList>
            <consortium name="The Broad Institute Genomics Platform"/>
            <consortium name="The Broad Institute Genome Sequencing Center for Infectious Disease"/>
            <person name="Wu L."/>
            <person name="Ma J."/>
        </authorList>
    </citation>
    <scope>NUCLEOTIDE SEQUENCE [LARGE SCALE GENOMIC DNA]</scope>
    <source>
        <strain evidence="7">CCUG 55585</strain>
    </source>
</reference>
<dbReference type="PANTHER" id="PTHR10098:SF106">
    <property type="entry name" value="TETRATRICOPEPTIDE REPEAT PROTEIN 28-LIKE PROTEIN"/>
    <property type="match status" value="1"/>
</dbReference>
<proteinExistence type="predicted"/>
<feature type="region of interest" description="Disordered" evidence="2">
    <location>
        <begin position="582"/>
        <end position="619"/>
    </location>
</feature>
<evidence type="ECO:0000256" key="2">
    <source>
        <dbReference type="SAM" id="MobiDB-lite"/>
    </source>
</evidence>
<dbReference type="Pfam" id="PF08448">
    <property type="entry name" value="PAS_4"/>
    <property type="match status" value="1"/>
</dbReference>
<dbReference type="PROSITE" id="PS50005">
    <property type="entry name" value="TPR"/>
    <property type="match status" value="2"/>
</dbReference>
<keyword evidence="7" id="KW-1185">Reference proteome</keyword>
<dbReference type="SMART" id="SM00091">
    <property type="entry name" value="PAS"/>
    <property type="match status" value="1"/>
</dbReference>
<feature type="signal peptide" evidence="4">
    <location>
        <begin position="1"/>
        <end position="26"/>
    </location>
</feature>
<organism evidence="6 7">
    <name type="scientific">Lysobacter brunescens</name>
    <dbReference type="NCBI Taxonomy" id="262323"/>
    <lineage>
        <taxon>Bacteria</taxon>
        <taxon>Pseudomonadati</taxon>
        <taxon>Pseudomonadota</taxon>
        <taxon>Gammaproteobacteria</taxon>
        <taxon>Lysobacterales</taxon>
        <taxon>Lysobacteraceae</taxon>
        <taxon>Lysobacter</taxon>
    </lineage>
</organism>
<dbReference type="CDD" id="cd22890">
    <property type="entry name" value="ChiS-DBD"/>
    <property type="match status" value="1"/>
</dbReference>
<dbReference type="Gene3D" id="1.25.40.10">
    <property type="entry name" value="Tetratricopeptide repeat domain"/>
    <property type="match status" value="1"/>
</dbReference>
<keyword evidence="3" id="KW-0812">Transmembrane</keyword>
<dbReference type="InterPro" id="IPR019734">
    <property type="entry name" value="TPR_rpt"/>
</dbReference>
<dbReference type="EMBL" id="JBHTIF010000005">
    <property type="protein sequence ID" value="MFD0727467.1"/>
    <property type="molecule type" value="Genomic_DNA"/>
</dbReference>
<evidence type="ECO:0000256" key="4">
    <source>
        <dbReference type="SAM" id="SignalP"/>
    </source>
</evidence>
<feature type="repeat" description="TPR" evidence="1">
    <location>
        <begin position="184"/>
        <end position="217"/>
    </location>
</feature>
<dbReference type="Pfam" id="PF13424">
    <property type="entry name" value="TPR_12"/>
    <property type="match status" value="2"/>
</dbReference>
<evidence type="ECO:0000256" key="1">
    <source>
        <dbReference type="PROSITE-ProRule" id="PRU00339"/>
    </source>
</evidence>
<protein>
    <submittedName>
        <fullName evidence="6">Tetratricopeptide repeat protein</fullName>
    </submittedName>
</protein>
<comment type="caution">
    <text evidence="6">The sequence shown here is derived from an EMBL/GenBank/DDBJ whole genome shotgun (WGS) entry which is preliminary data.</text>
</comment>
<gene>
    <name evidence="6" type="ORF">ACFQ0E_17875</name>
</gene>
<feature type="repeat" description="TPR" evidence="1">
    <location>
        <begin position="146"/>
        <end position="179"/>
    </location>
</feature>
<dbReference type="SUPFAM" id="SSF48452">
    <property type="entry name" value="TPR-like"/>
    <property type="match status" value="1"/>
</dbReference>
<dbReference type="RefSeq" id="WP_386826158.1">
    <property type="nucleotide sequence ID" value="NZ_JBHTIF010000005.1"/>
</dbReference>
<evidence type="ECO:0000256" key="3">
    <source>
        <dbReference type="SAM" id="Phobius"/>
    </source>
</evidence>
<dbReference type="SMART" id="SM00028">
    <property type="entry name" value="TPR"/>
    <property type="match status" value="6"/>
</dbReference>
<keyword evidence="4" id="KW-0732">Signal</keyword>
<dbReference type="InterPro" id="IPR013656">
    <property type="entry name" value="PAS_4"/>
</dbReference>
<name>A0ABW2YI84_9GAMM</name>
<dbReference type="SUPFAM" id="SSF55785">
    <property type="entry name" value="PYP-like sensor domain (PAS domain)"/>
    <property type="match status" value="1"/>
</dbReference>
<keyword evidence="3" id="KW-0472">Membrane</keyword>
<dbReference type="InterPro" id="IPR035965">
    <property type="entry name" value="PAS-like_dom_sf"/>
</dbReference>
<dbReference type="Proteomes" id="UP001597110">
    <property type="component" value="Unassembled WGS sequence"/>
</dbReference>
<dbReference type="InterPro" id="IPR000014">
    <property type="entry name" value="PAS"/>
</dbReference>
<accession>A0ABW2YI84</accession>
<keyword evidence="1" id="KW-0802">TPR repeat</keyword>
<evidence type="ECO:0000313" key="7">
    <source>
        <dbReference type="Proteomes" id="UP001597110"/>
    </source>
</evidence>
<evidence type="ECO:0000313" key="6">
    <source>
        <dbReference type="EMBL" id="MFD0727467.1"/>
    </source>
</evidence>